<dbReference type="OrthoDB" id="1099523at2"/>
<dbReference type="InterPro" id="IPR011055">
    <property type="entry name" value="Dup_hybrid_motif"/>
</dbReference>
<accession>A0A4R4PD75</accession>
<dbReference type="EMBL" id="SMKA01000236">
    <property type="protein sequence ID" value="TDC19093.1"/>
    <property type="molecule type" value="Genomic_DNA"/>
</dbReference>
<dbReference type="SUPFAM" id="SSF51261">
    <property type="entry name" value="Duplicated hybrid motif"/>
    <property type="match status" value="1"/>
</dbReference>
<gene>
    <name evidence="3" type="ORF">E1261_34610</name>
</gene>
<dbReference type="GO" id="GO:0004222">
    <property type="term" value="F:metalloendopeptidase activity"/>
    <property type="evidence" value="ECO:0007669"/>
    <property type="project" value="TreeGrafter"/>
</dbReference>
<dbReference type="InterPro" id="IPR016047">
    <property type="entry name" value="M23ase_b-sheet_dom"/>
</dbReference>
<protein>
    <submittedName>
        <fullName evidence="3">M23 family metallopeptidase</fullName>
    </submittedName>
</protein>
<comment type="caution">
    <text evidence="3">The sequence shown here is derived from an EMBL/GenBank/DDBJ whole genome shotgun (WGS) entry which is preliminary data.</text>
</comment>
<reference evidence="3 4" key="1">
    <citation type="submission" date="2019-03" db="EMBL/GenBank/DDBJ databases">
        <title>Draft genome sequences of novel Actinobacteria.</title>
        <authorList>
            <person name="Sahin N."/>
            <person name="Ay H."/>
            <person name="Saygin H."/>
        </authorList>
    </citation>
    <scope>NUCLEOTIDE SEQUENCE [LARGE SCALE GENOMIC DNA]</scope>
    <source>
        <strain evidence="3 4">JCM 30547</strain>
    </source>
</reference>
<evidence type="ECO:0000259" key="2">
    <source>
        <dbReference type="Pfam" id="PF01551"/>
    </source>
</evidence>
<dbReference type="PANTHER" id="PTHR21666:SF270">
    <property type="entry name" value="MUREIN HYDROLASE ACTIVATOR ENVC"/>
    <property type="match status" value="1"/>
</dbReference>
<name>A0A4R4PD75_9ACTN</name>
<dbReference type="CDD" id="cd12797">
    <property type="entry name" value="M23_peptidase"/>
    <property type="match status" value="1"/>
</dbReference>
<evidence type="ECO:0000256" key="1">
    <source>
        <dbReference type="SAM" id="SignalP"/>
    </source>
</evidence>
<keyword evidence="1" id="KW-0732">Signal</keyword>
<dbReference type="AlphaFoldDB" id="A0A4R4PD75"/>
<dbReference type="Gene3D" id="2.70.70.10">
    <property type="entry name" value="Glucose Permease (Domain IIA)"/>
    <property type="match status" value="1"/>
</dbReference>
<evidence type="ECO:0000313" key="3">
    <source>
        <dbReference type="EMBL" id="TDC19093.1"/>
    </source>
</evidence>
<dbReference type="Pfam" id="PF01551">
    <property type="entry name" value="Peptidase_M23"/>
    <property type="match status" value="1"/>
</dbReference>
<feature type="chain" id="PRO_5020266216" evidence="1">
    <location>
        <begin position="27"/>
        <end position="271"/>
    </location>
</feature>
<dbReference type="PANTHER" id="PTHR21666">
    <property type="entry name" value="PEPTIDASE-RELATED"/>
    <property type="match status" value="1"/>
</dbReference>
<dbReference type="InterPro" id="IPR050570">
    <property type="entry name" value="Cell_wall_metabolism_enzyme"/>
</dbReference>
<evidence type="ECO:0000313" key="4">
    <source>
        <dbReference type="Proteomes" id="UP000295075"/>
    </source>
</evidence>
<proteinExistence type="predicted"/>
<keyword evidence="4" id="KW-1185">Reference proteome</keyword>
<dbReference type="RefSeq" id="WP_132413934.1">
    <property type="nucleotide sequence ID" value="NZ_SMKA01000236.1"/>
</dbReference>
<organism evidence="3 4">
    <name type="scientific">Kribbella albertanoniae</name>
    <dbReference type="NCBI Taxonomy" id="1266829"/>
    <lineage>
        <taxon>Bacteria</taxon>
        <taxon>Bacillati</taxon>
        <taxon>Actinomycetota</taxon>
        <taxon>Actinomycetes</taxon>
        <taxon>Propionibacteriales</taxon>
        <taxon>Kribbellaceae</taxon>
        <taxon>Kribbella</taxon>
    </lineage>
</organism>
<feature type="signal peptide" evidence="1">
    <location>
        <begin position="1"/>
        <end position="26"/>
    </location>
</feature>
<feature type="domain" description="M23ase beta-sheet core" evidence="2">
    <location>
        <begin position="66"/>
        <end position="152"/>
    </location>
</feature>
<sequence length="271" mass="29473">MKLIRLATLAVLVAAGLYAAPTSASAVEEPFFQMPVPCGETWTMSTHSGHNPPEKLDLINRSGRTHGAPTLASAEGTVTFSGYVTDAGNMVVINHGDNGWQTRYLHLDTRTVAVGARVAVGTQIGTVGNTGTNSSGSHLHYEQKLNGTVLQPKFRGVVVPRKWEYFTYYETSENCSGPVATKFWVDTFQDAPGYASPGVNPSTGTLKKGTSYVYCRVWGPEVRVGTSFNHWWLKTDLDIGPANQYVSAFALAHWGNDVAKDNWGREIKNCT</sequence>
<dbReference type="Proteomes" id="UP000295075">
    <property type="component" value="Unassembled WGS sequence"/>
</dbReference>